<name>A0A9P9JLY2_9HYPO</name>
<dbReference type="EMBL" id="JAGMUV010000002">
    <property type="protein sequence ID" value="KAH7171422.1"/>
    <property type="molecule type" value="Genomic_DNA"/>
</dbReference>
<dbReference type="Proteomes" id="UP000738349">
    <property type="component" value="Unassembled WGS sequence"/>
</dbReference>
<evidence type="ECO:0000256" key="1">
    <source>
        <dbReference type="SAM" id="MobiDB-lite"/>
    </source>
</evidence>
<dbReference type="AlphaFoldDB" id="A0A9P9JLY2"/>
<feature type="compositionally biased region" description="Polar residues" evidence="1">
    <location>
        <begin position="196"/>
        <end position="210"/>
    </location>
</feature>
<protein>
    <submittedName>
        <fullName evidence="2">Uncharacterized protein</fullName>
    </submittedName>
</protein>
<dbReference type="OrthoDB" id="10476381at2759"/>
<gene>
    <name evidence="2" type="ORF">EDB81DRAFT_753810</name>
</gene>
<feature type="region of interest" description="Disordered" evidence="1">
    <location>
        <begin position="196"/>
        <end position="219"/>
    </location>
</feature>
<evidence type="ECO:0000313" key="3">
    <source>
        <dbReference type="Proteomes" id="UP000738349"/>
    </source>
</evidence>
<accession>A0A9P9JLY2</accession>
<comment type="caution">
    <text evidence="2">The sequence shown here is derived from an EMBL/GenBank/DDBJ whole genome shotgun (WGS) entry which is preliminary data.</text>
</comment>
<proteinExistence type="predicted"/>
<reference evidence="2" key="1">
    <citation type="journal article" date="2021" name="Nat. Commun.">
        <title>Genetic determinants of endophytism in the Arabidopsis root mycobiome.</title>
        <authorList>
            <person name="Mesny F."/>
            <person name="Miyauchi S."/>
            <person name="Thiergart T."/>
            <person name="Pickel B."/>
            <person name="Atanasova L."/>
            <person name="Karlsson M."/>
            <person name="Huettel B."/>
            <person name="Barry K.W."/>
            <person name="Haridas S."/>
            <person name="Chen C."/>
            <person name="Bauer D."/>
            <person name="Andreopoulos W."/>
            <person name="Pangilinan J."/>
            <person name="LaButti K."/>
            <person name="Riley R."/>
            <person name="Lipzen A."/>
            <person name="Clum A."/>
            <person name="Drula E."/>
            <person name="Henrissat B."/>
            <person name="Kohler A."/>
            <person name="Grigoriev I.V."/>
            <person name="Martin F.M."/>
            <person name="Hacquard S."/>
        </authorList>
    </citation>
    <scope>NUCLEOTIDE SEQUENCE</scope>
    <source>
        <strain evidence="2">MPI-CAGE-AT-0147</strain>
    </source>
</reference>
<keyword evidence="3" id="KW-1185">Reference proteome</keyword>
<organism evidence="2 3">
    <name type="scientific">Dactylonectria macrodidyma</name>
    <dbReference type="NCBI Taxonomy" id="307937"/>
    <lineage>
        <taxon>Eukaryota</taxon>
        <taxon>Fungi</taxon>
        <taxon>Dikarya</taxon>
        <taxon>Ascomycota</taxon>
        <taxon>Pezizomycotina</taxon>
        <taxon>Sordariomycetes</taxon>
        <taxon>Hypocreomycetidae</taxon>
        <taxon>Hypocreales</taxon>
        <taxon>Nectriaceae</taxon>
        <taxon>Dactylonectria</taxon>
    </lineage>
</organism>
<evidence type="ECO:0000313" key="2">
    <source>
        <dbReference type="EMBL" id="KAH7171422.1"/>
    </source>
</evidence>
<sequence>METLNSRYVYKSSGYTKSPSPVIASGVHGSTSDSTSISECSRCFQPLPMGEIMICEECKKTHDPCCIDCDGDLQQGESQVCNLCRKIRKVICEDLRRPCNVPSLPFDTANRGSVVPVRANMSSRTSIGRLYPYPYTRPSSFAPWEDMHARIKLSPMPPPPHSSHGKTERKADPMPMLNSPALTHILHSNWTTGSRLGSNAGSSNYETSDFGSERDSNYSFRGQFENPANSLSIPNPYAAIMITPHDSTFVPYSC</sequence>